<reference evidence="1" key="1">
    <citation type="submission" date="2021-06" db="EMBL/GenBank/DDBJ databases">
        <authorList>
            <person name="Kallberg Y."/>
            <person name="Tangrot J."/>
            <person name="Rosling A."/>
        </authorList>
    </citation>
    <scope>NUCLEOTIDE SEQUENCE</scope>
    <source>
        <strain evidence="1">MT106</strain>
    </source>
</reference>
<gene>
    <name evidence="1" type="ORF">AGERDE_LOCUS4673</name>
</gene>
<evidence type="ECO:0000313" key="1">
    <source>
        <dbReference type="EMBL" id="CAG8509644.1"/>
    </source>
</evidence>
<proteinExistence type="predicted"/>
<dbReference type="EMBL" id="CAJVPL010000558">
    <property type="protein sequence ID" value="CAG8509644.1"/>
    <property type="molecule type" value="Genomic_DNA"/>
</dbReference>
<evidence type="ECO:0000313" key="2">
    <source>
        <dbReference type="Proteomes" id="UP000789831"/>
    </source>
</evidence>
<dbReference type="Proteomes" id="UP000789831">
    <property type="component" value="Unassembled WGS sequence"/>
</dbReference>
<dbReference type="InterPro" id="IPR032675">
    <property type="entry name" value="LRR_dom_sf"/>
</dbReference>
<comment type="caution">
    <text evidence="1">The sequence shown here is derived from an EMBL/GenBank/DDBJ whole genome shotgun (WGS) entry which is preliminary data.</text>
</comment>
<dbReference type="SUPFAM" id="SSF52047">
    <property type="entry name" value="RNI-like"/>
    <property type="match status" value="1"/>
</dbReference>
<organism evidence="1 2">
    <name type="scientific">Ambispora gerdemannii</name>
    <dbReference type="NCBI Taxonomy" id="144530"/>
    <lineage>
        <taxon>Eukaryota</taxon>
        <taxon>Fungi</taxon>
        <taxon>Fungi incertae sedis</taxon>
        <taxon>Mucoromycota</taxon>
        <taxon>Glomeromycotina</taxon>
        <taxon>Glomeromycetes</taxon>
        <taxon>Archaeosporales</taxon>
        <taxon>Ambisporaceae</taxon>
        <taxon>Ambispora</taxon>
    </lineage>
</organism>
<dbReference type="Gene3D" id="3.80.10.10">
    <property type="entry name" value="Ribonuclease Inhibitor"/>
    <property type="match status" value="1"/>
</dbReference>
<dbReference type="OrthoDB" id="2328008at2759"/>
<protein>
    <submittedName>
        <fullName evidence="1">11577_t:CDS:1</fullName>
    </submittedName>
</protein>
<name>A0A9N9F4D4_9GLOM</name>
<dbReference type="AlphaFoldDB" id="A0A9N9F4D4"/>
<accession>A0A9N9F4D4</accession>
<sequence>MPGVRPISKSKIIFPLSKISFDLLTNILSFVIKHEDGQVFETQVLYVNRTWAKAVVPHIWSHVYIIEPTQQHALLYLLRSSPDQLMFNYGAMIRSVTICPVSISNMKPGGLLRSLKVLRENLPNLKKLHVEDKLSFCHVCHVGKEATTMQVGKLLCVKGLKELKLDSNHWTFNDELLEIIMPTMTGGLNRLSINGENFTDEGIVEYVIPNLKEDLIEFSAEHRGLNPVLITGHSILALLSSCRNLKRMSLEGIYLHDQDFLIDELPESNLKHLTLGKVSPQDFTTFGLRSLLLTCHKTLVSLVLDMDHISQTVLQDIIIPLFHRSQLEELHLVSESWAAWTAHYPRPRYEHELRAKEAMWRWKMKAYWGLSNELIRLVGKKVKTLRVFSILGENHLNRAITQF</sequence>
<keyword evidence="2" id="KW-1185">Reference proteome</keyword>